<dbReference type="GO" id="GO:0004315">
    <property type="term" value="F:3-oxoacyl-[acyl-carrier-protein] synthase activity"/>
    <property type="evidence" value="ECO:0007669"/>
    <property type="project" value="InterPro"/>
</dbReference>
<dbReference type="Pfam" id="PF22953">
    <property type="entry name" value="SpnB_Rossmann"/>
    <property type="match status" value="1"/>
</dbReference>
<comment type="function">
    <text evidence="8">Involved in the biosynthesis of antibiotic erythromycin via the biosynthesis of its aglycone precursor, 6-deoxyerythronolide B (6-dEB).</text>
</comment>
<evidence type="ECO:0000256" key="8">
    <source>
        <dbReference type="ARBA" id="ARBA00060158"/>
    </source>
</evidence>
<dbReference type="Pfam" id="PF16197">
    <property type="entry name" value="KAsynt_C_assoc"/>
    <property type="match status" value="3"/>
</dbReference>
<dbReference type="InterPro" id="IPR042104">
    <property type="entry name" value="PKS_dehydratase_sf"/>
</dbReference>
<evidence type="ECO:0000256" key="10">
    <source>
        <dbReference type="ARBA" id="ARBA00063272"/>
    </source>
</evidence>
<dbReference type="InterPro" id="IPR001227">
    <property type="entry name" value="Ac_transferase_dom_sf"/>
</dbReference>
<dbReference type="SUPFAM" id="SSF55048">
    <property type="entry name" value="Probable ACP-binding domain of malonyl-CoA ACP transacylase"/>
    <property type="match status" value="2"/>
</dbReference>
<dbReference type="InterPro" id="IPR014031">
    <property type="entry name" value="Ketoacyl_synth_C"/>
</dbReference>
<dbReference type="InterPro" id="IPR016035">
    <property type="entry name" value="Acyl_Trfase/lysoPLipase"/>
</dbReference>
<dbReference type="InterPro" id="IPR036291">
    <property type="entry name" value="NAD(P)-bd_dom_sf"/>
</dbReference>
<keyword evidence="1" id="KW-0596">Phosphopantetheine</keyword>
<dbReference type="CDD" id="cd08952">
    <property type="entry name" value="KR_1_SDR_x"/>
    <property type="match status" value="1"/>
</dbReference>
<dbReference type="GO" id="GO:0047879">
    <property type="term" value="F:erythronolide synthase activity"/>
    <property type="evidence" value="ECO:0007669"/>
    <property type="project" value="UniProtKB-EC"/>
</dbReference>
<dbReference type="InterPro" id="IPR006162">
    <property type="entry name" value="Ppantetheine_attach_site"/>
</dbReference>
<comment type="catalytic activity">
    <reaction evidence="7">
        <text>6 (S)-methylmalonyl-CoA + propanoyl-CoA + 6 NADPH + 12 H(+) = 6-deoxyerythronolide B + 6 CO2 + 6 NADP(+) + 7 CoA + H2O</text>
        <dbReference type="Rhea" id="RHEA:23068"/>
        <dbReference type="ChEBI" id="CHEBI:15377"/>
        <dbReference type="ChEBI" id="CHEBI:15378"/>
        <dbReference type="ChEBI" id="CHEBI:16089"/>
        <dbReference type="ChEBI" id="CHEBI:16526"/>
        <dbReference type="ChEBI" id="CHEBI:57287"/>
        <dbReference type="ChEBI" id="CHEBI:57327"/>
        <dbReference type="ChEBI" id="CHEBI:57392"/>
        <dbReference type="ChEBI" id="CHEBI:57783"/>
        <dbReference type="ChEBI" id="CHEBI:58349"/>
        <dbReference type="EC" id="2.3.1.94"/>
    </reaction>
</comment>
<dbReference type="EC" id="2.3.1.94" evidence="11"/>
<evidence type="ECO:0000256" key="11">
    <source>
        <dbReference type="ARBA" id="ARBA00066981"/>
    </source>
</evidence>
<dbReference type="Proteomes" id="UP000063699">
    <property type="component" value="Chromosome"/>
</dbReference>
<evidence type="ECO:0000256" key="6">
    <source>
        <dbReference type="ARBA" id="ARBA00023315"/>
    </source>
</evidence>
<evidence type="ECO:0000256" key="13">
    <source>
        <dbReference type="SAM" id="MobiDB-lite"/>
    </source>
</evidence>
<name>A0A0N9I621_9PSEU</name>
<feature type="region of interest" description="N-terminal hotdog fold" evidence="12">
    <location>
        <begin position="2819"/>
        <end position="2933"/>
    </location>
</feature>
<dbReference type="Pfam" id="PF00109">
    <property type="entry name" value="ketoacyl-synt"/>
    <property type="match status" value="3"/>
</dbReference>
<dbReference type="Gene3D" id="3.40.50.720">
    <property type="entry name" value="NAD(P)-binding Rossmann-like Domain"/>
    <property type="match status" value="2"/>
</dbReference>
<dbReference type="FunFam" id="3.40.47.10:FF:000019">
    <property type="entry name" value="Polyketide synthase type I"/>
    <property type="match status" value="2"/>
</dbReference>
<feature type="domain" description="Ketosynthase family 3 (KS3)" evidence="15">
    <location>
        <begin position="1977"/>
        <end position="2393"/>
    </location>
</feature>
<evidence type="ECO:0000259" key="16">
    <source>
        <dbReference type="PROSITE" id="PS52019"/>
    </source>
</evidence>
<dbReference type="SMART" id="SM00822">
    <property type="entry name" value="PKS_KR"/>
    <property type="match status" value="2"/>
</dbReference>
<protein>
    <recommendedName>
        <fullName evidence="11">6-deoxyerythronolide-B synthase</fullName>
        <ecNumber evidence="11">2.3.1.94</ecNumber>
    </recommendedName>
</protein>
<dbReference type="InterPro" id="IPR057326">
    <property type="entry name" value="KR_dom"/>
</dbReference>
<organism evidence="17 18">
    <name type="scientific">Kibdelosporangium phytohabitans</name>
    <dbReference type="NCBI Taxonomy" id="860235"/>
    <lineage>
        <taxon>Bacteria</taxon>
        <taxon>Bacillati</taxon>
        <taxon>Actinomycetota</taxon>
        <taxon>Actinomycetes</taxon>
        <taxon>Pseudonocardiales</taxon>
        <taxon>Pseudonocardiaceae</taxon>
        <taxon>Kibdelosporangium</taxon>
    </lineage>
</organism>
<keyword evidence="6" id="KW-0012">Acyltransferase</keyword>
<dbReference type="Gene3D" id="3.40.47.10">
    <property type="match status" value="3"/>
</dbReference>
<dbReference type="Gene3D" id="3.10.129.110">
    <property type="entry name" value="Polyketide synthase dehydratase"/>
    <property type="match status" value="1"/>
</dbReference>
<dbReference type="PROSITE" id="PS52004">
    <property type="entry name" value="KS3_2"/>
    <property type="match status" value="3"/>
</dbReference>
<feature type="domain" description="PKS/mFAS DH" evidence="16">
    <location>
        <begin position="2819"/>
        <end position="3074"/>
    </location>
</feature>
<feature type="active site" description="Proton acceptor; for dehydratase activity" evidence="12">
    <location>
        <position position="2851"/>
    </location>
</feature>
<evidence type="ECO:0000313" key="18">
    <source>
        <dbReference type="Proteomes" id="UP000063699"/>
    </source>
</evidence>
<dbReference type="InterPro" id="IPR009081">
    <property type="entry name" value="PP-bd_ACP"/>
</dbReference>
<feature type="domain" description="Carrier" evidence="14">
    <location>
        <begin position="1889"/>
        <end position="1964"/>
    </location>
</feature>
<dbReference type="InterPro" id="IPR016039">
    <property type="entry name" value="Thiolase-like"/>
</dbReference>
<comment type="pathway">
    <text evidence="9">Antibiotic biosynthesis; erythromycin biosynthesis.</text>
</comment>
<dbReference type="Pfam" id="PF02801">
    <property type="entry name" value="Ketoacyl-synt_C"/>
    <property type="match status" value="3"/>
</dbReference>
<dbReference type="PROSITE" id="PS50075">
    <property type="entry name" value="CARRIER"/>
    <property type="match status" value="3"/>
</dbReference>
<dbReference type="EMBL" id="CP012752">
    <property type="protein sequence ID" value="ALG09888.1"/>
    <property type="molecule type" value="Genomic_DNA"/>
</dbReference>
<evidence type="ECO:0000256" key="3">
    <source>
        <dbReference type="ARBA" id="ARBA00022679"/>
    </source>
</evidence>
<dbReference type="SUPFAM" id="SSF47336">
    <property type="entry name" value="ACP-like"/>
    <property type="match status" value="3"/>
</dbReference>
<dbReference type="InterPro" id="IPR018201">
    <property type="entry name" value="Ketoacyl_synth_AS"/>
</dbReference>
<dbReference type="STRING" id="860235.AOZ06_25995"/>
<dbReference type="PROSITE" id="PS00606">
    <property type="entry name" value="KS3_1"/>
    <property type="match status" value="2"/>
</dbReference>
<evidence type="ECO:0000256" key="5">
    <source>
        <dbReference type="ARBA" id="ARBA00023268"/>
    </source>
</evidence>
<dbReference type="PROSITE" id="PS00012">
    <property type="entry name" value="PHOSPHOPANTETHEINE"/>
    <property type="match status" value="1"/>
</dbReference>
<feature type="active site" description="Proton donor; for dehydratase activity" evidence="12">
    <location>
        <position position="2999"/>
    </location>
</feature>
<dbReference type="InterPro" id="IPR032821">
    <property type="entry name" value="PKS_assoc"/>
</dbReference>
<evidence type="ECO:0000256" key="9">
    <source>
        <dbReference type="ARBA" id="ARBA00060622"/>
    </source>
</evidence>
<dbReference type="Gene3D" id="1.10.1200.10">
    <property type="entry name" value="ACP-like"/>
    <property type="match status" value="3"/>
</dbReference>
<dbReference type="InterPro" id="IPR020806">
    <property type="entry name" value="PKS_PP-bd"/>
</dbReference>
<dbReference type="KEGG" id="kphy:AOZ06_25995"/>
<dbReference type="SMART" id="SM00827">
    <property type="entry name" value="PKS_AT"/>
    <property type="match status" value="2"/>
</dbReference>
<dbReference type="Gene3D" id="3.30.70.3290">
    <property type="match status" value="3"/>
</dbReference>
<dbReference type="PANTHER" id="PTHR43775">
    <property type="entry name" value="FATTY ACID SYNTHASE"/>
    <property type="match status" value="1"/>
</dbReference>
<evidence type="ECO:0000256" key="1">
    <source>
        <dbReference type="ARBA" id="ARBA00022450"/>
    </source>
</evidence>
<dbReference type="CDD" id="cd00833">
    <property type="entry name" value="PKS"/>
    <property type="match status" value="3"/>
</dbReference>
<dbReference type="SUPFAM" id="SSF51735">
    <property type="entry name" value="NAD(P)-binding Rossmann-fold domains"/>
    <property type="match status" value="4"/>
</dbReference>
<feature type="region of interest" description="C-terminal hotdog fold" evidence="12">
    <location>
        <begin position="2942"/>
        <end position="3074"/>
    </location>
</feature>
<dbReference type="GO" id="GO:0031177">
    <property type="term" value="F:phosphopantetheine binding"/>
    <property type="evidence" value="ECO:0007669"/>
    <property type="project" value="InterPro"/>
</dbReference>
<feature type="domain" description="Ketosynthase family 3 (KS3)" evidence="15">
    <location>
        <begin position="625"/>
        <end position="1035"/>
    </location>
</feature>
<dbReference type="InterPro" id="IPR049900">
    <property type="entry name" value="PKS_mFAS_DH"/>
</dbReference>
<evidence type="ECO:0000256" key="12">
    <source>
        <dbReference type="PROSITE-ProRule" id="PRU01363"/>
    </source>
</evidence>
<keyword evidence="18" id="KW-1185">Reference proteome</keyword>
<dbReference type="InterPro" id="IPR013968">
    <property type="entry name" value="PKS_KR"/>
</dbReference>
<dbReference type="InterPro" id="IPR055123">
    <property type="entry name" value="SpnB-like_Rossmann"/>
</dbReference>
<dbReference type="FunFam" id="3.40.366.10:FF:000002">
    <property type="entry name" value="Probable polyketide synthase 2"/>
    <property type="match status" value="2"/>
</dbReference>
<dbReference type="Pfam" id="PF08659">
    <property type="entry name" value="KR"/>
    <property type="match status" value="2"/>
</dbReference>
<evidence type="ECO:0000259" key="15">
    <source>
        <dbReference type="PROSITE" id="PS52004"/>
    </source>
</evidence>
<evidence type="ECO:0000256" key="7">
    <source>
        <dbReference type="ARBA" id="ARBA00052442"/>
    </source>
</evidence>
<dbReference type="InterPro" id="IPR014030">
    <property type="entry name" value="Ketoacyl_synth_N"/>
</dbReference>
<keyword evidence="4" id="KW-0677">Repeat</keyword>
<dbReference type="SMART" id="SM00825">
    <property type="entry name" value="PKS_KS"/>
    <property type="match status" value="3"/>
</dbReference>
<keyword evidence="3" id="KW-0808">Transferase</keyword>
<dbReference type="InterPro" id="IPR049551">
    <property type="entry name" value="PKS_DH_C"/>
</dbReference>
<dbReference type="SUPFAM" id="SSF53901">
    <property type="entry name" value="Thiolase-like"/>
    <property type="match status" value="3"/>
</dbReference>
<accession>A0A0N9I621</accession>
<feature type="domain" description="Carrier" evidence="14">
    <location>
        <begin position="3456"/>
        <end position="3531"/>
    </location>
</feature>
<dbReference type="InterPro" id="IPR016036">
    <property type="entry name" value="Malonyl_transacylase_ACP-bd"/>
</dbReference>
<gene>
    <name evidence="17" type="ORF">AOZ06_25995</name>
</gene>
<dbReference type="SMART" id="SM00826">
    <property type="entry name" value="PKS_DH"/>
    <property type="match status" value="1"/>
</dbReference>
<keyword evidence="5" id="KW-0511">Multifunctional enzyme</keyword>
<dbReference type="PANTHER" id="PTHR43775:SF51">
    <property type="entry name" value="INACTIVE PHENOLPHTHIOCEROL SYNTHESIS POLYKETIDE SYNTHASE TYPE I PKS1-RELATED"/>
    <property type="match status" value="1"/>
</dbReference>
<dbReference type="CDD" id="cd08956">
    <property type="entry name" value="KR_3_FAS_SDR_x"/>
    <property type="match status" value="1"/>
</dbReference>
<dbReference type="GO" id="GO:0004312">
    <property type="term" value="F:fatty acid synthase activity"/>
    <property type="evidence" value="ECO:0007669"/>
    <property type="project" value="TreeGrafter"/>
</dbReference>
<proteinExistence type="predicted"/>
<dbReference type="InterPro" id="IPR050091">
    <property type="entry name" value="PKS_NRPS_Biosynth_Enz"/>
</dbReference>
<evidence type="ECO:0000256" key="2">
    <source>
        <dbReference type="ARBA" id="ARBA00022553"/>
    </source>
</evidence>
<evidence type="ECO:0000256" key="4">
    <source>
        <dbReference type="ARBA" id="ARBA00022737"/>
    </source>
</evidence>
<feature type="region of interest" description="Disordered" evidence="13">
    <location>
        <begin position="1"/>
        <end position="25"/>
    </location>
</feature>
<feature type="domain" description="Carrier" evidence="14">
    <location>
        <begin position="532"/>
        <end position="610"/>
    </location>
</feature>
<dbReference type="InterPro" id="IPR036736">
    <property type="entry name" value="ACP-like_sf"/>
</dbReference>
<dbReference type="Pfam" id="PF21089">
    <property type="entry name" value="PKS_DH_N"/>
    <property type="match status" value="1"/>
</dbReference>
<dbReference type="FunFam" id="1.10.1200.10:FF:000007">
    <property type="entry name" value="Probable polyketide synthase pks17"/>
    <property type="match status" value="1"/>
</dbReference>
<dbReference type="Pfam" id="PF00550">
    <property type="entry name" value="PP-binding"/>
    <property type="match status" value="3"/>
</dbReference>
<dbReference type="SMART" id="SM01294">
    <property type="entry name" value="PKS_PP_betabranch"/>
    <property type="match status" value="2"/>
</dbReference>
<feature type="domain" description="Ketosynthase family 3 (KS3)" evidence="15">
    <location>
        <begin position="1"/>
        <end position="381"/>
    </location>
</feature>
<dbReference type="SUPFAM" id="SSF52151">
    <property type="entry name" value="FabD/lysophospholipase-like"/>
    <property type="match status" value="2"/>
</dbReference>
<dbReference type="InterPro" id="IPR049552">
    <property type="entry name" value="PKS_DH_N"/>
</dbReference>
<dbReference type="InterPro" id="IPR020807">
    <property type="entry name" value="PKS_DH"/>
</dbReference>
<comment type="subunit">
    <text evidence="10">Homodimer. Erythronolide synthase is composed of EryAI, EryAII and EryAIII multimodular (2 modules) polypeptides each coding for a functional synthase subunit which participates in 2 of the six FAS-like elongation steps required for formation of the polyketide. Module 1, 2, 3, 4, 5, and 6 participating in biosynthesis steps 1, 2, 3, 4, 5, and 6, respectively.</text>
</comment>
<evidence type="ECO:0000259" key="14">
    <source>
        <dbReference type="PROSITE" id="PS50075"/>
    </source>
</evidence>
<dbReference type="Pfam" id="PF00698">
    <property type="entry name" value="Acyl_transf_1"/>
    <property type="match status" value="2"/>
</dbReference>
<dbReference type="Pfam" id="PF14765">
    <property type="entry name" value="PS-DH"/>
    <property type="match status" value="1"/>
</dbReference>
<dbReference type="InterPro" id="IPR014043">
    <property type="entry name" value="Acyl_transferase_dom"/>
</dbReference>
<sequence>MLVRGEHAISAPPDGRWAGDTGLERPQGGFVDHVDEFDPGFFGISPKAAAAMDPQQRLALELSWEAFEDAGILPGGPAGVFVGAVADEYGTLLRDRGEAGQHDFTGTQRGIIANRVSYVLGLSGPSMVVDAGQASSLVAVHLAARSLATGECRVALAGGVNLNLLARTTRTIAAFGGLSPDGRCYTFDARANGYVRGEGGGVVVLKPLADAIEDGDRIYGVIAGSAVNNDGGGPGLTAPDQSAQEAVLRAAYDAAGVAPGQVDYVELHGTGTPTGDPVEAAALGAVLGRGRAAPLPVGSVKTNIGHLEGAAGIAGLIKALLMVRYRELVPSLNFDVMNPHIPLDELNLVVQRHDEVLARSLVAGVSSFGMGGTNCHVVVTGPPRERPSSVREIPSVLPWVLSARTPEALREVAARLLRADANPLDLTYSLITHRIRFSRRAVVLGDRQTVIAGLAALADGRSAPGVVTSEVADIPADVSDELKRMAEAEVRGEAVDWSPVVRGGVRADLPTYPFQRKRYWVDDPAPVADRPADRRDLVGFVRTHTASVLGYADPTEVDPALTFKELGADSYLTVKLQDNLETELAVDLPVKVLYDHPTPKDLAAHLAGLRGTAPDAPQRAEVREHEPIAIVGMSCRLPGGVSTPEHLWQLLADGVDAISEFPADRGWDTDGGSGGFLHDAAMFDAGFFGISPREALAMDPQQRLLLETSWEALERAGVVPESLRGTRTGVFVGAMAQDYGPRLHEVTGESQGYALTGNSVSVASGRVAYLLGLDGPAVTVDTACSSSLVALHWAVRALRSGECSLALAGGAAVMANPGMFVEFARQSGLAPDGRCKSFAAGADGTSWAEGAGMLVLERLSDAQRAGHEVLAVIRGSAVNSDGASNGLTAPSGQAQQRVIRLALADSGLEPADVDAVEAHGTGTRLGDPIEAGALLATYGQGRAFPLLLGSVKSNLGHTQAAAGVTGVLKVVLALRHAELPRTLHADRPSPHVDWSSGALSLVTEPSPWPRTGRPRRAAVSSFGISGTNAHLVLEQAPQQQDTSAERGPAPWILSARSVEALRAKAADLATLDRADTRDVAYSLVTTRSALPYRAVAAGPDELRRLADGGGEIVSAGDPGDPVFVFPGQGTQWVGMALALAGQAPVFQARLAACAAALSEFVDWELTEALADEALLSRVDVVQPALWAVMVSLAALWESCGVRPSAVIGHSQGEIAAAVVAGALSLADGARVVALRAQALADLPGDGGMVAVAANVDQVRARLDGRLSIAAVNGPSATVVSGDREALAALVEADPDRARWIPVDYASHSAHVEPIRQRLLDALAPVTARAGRVPFYSTLRGARIDTNELDATYWYDNLRHTVVFEQTSRTLMADGHKLFIEMSPHPVLTGGLTDLGAATAGSLHRDDGGLDRFLLSVGQAYAHGASPDWEAVFPGARRVPLPTYPFQRKHFWLTTAGDRSVTAVERLRHSVTWEALPRPEQAVLTGRWLLIGPDDELTASCAAALTAHGAEVVRDRGGSLDGVVSLLGTAEDTLDLLRSVDAPMWCVTRGAVSTGTADPVRAPAQAMVWGFGRAVALERPDRWGGLVDLPGEFTPAAGALLAAVLSGATGEDQVAIRDDRLLGRRLTPGAPVVQDGPEWRPRGTVLVTGGTGALGVHVSRWLARRGARHLVLTSRSGPAAPGADDLVTELAERGTRVTVVACDIADRESLAALLDEHPVDAVVHAAGVLAERETAELTPAELATVLSAKATGASLLHELTADRPLSAFVLFSSGSGIWGAARQAAYGAANAYLDALAEYRRGLGLPATSVAWGAWAGKGMAAEQDWEAIGMTPMRAPAALAQLGWALRTGQSSLVVADIDRDRFGAVLGVARRTSLLGRATGVRPQRSDVDFLALVRAEAAAVLGHDDAAAVEPDRGFRDQGFESLTSVELRNRLAAATGAVLPTTVLFDYPTPRLLARRLRGDGGRVATVARTNPVDEPVAIIAMSCRLPGGVRTPDDLWRIVADEVDALGEFPADRGWDLRSLRRDSVTRYGGFLYDAGDFDPAFFDISPREATAMDPQQRVTLEVAWEAFERAGIDAESLRGTRTGVFMGAMTQDYGPRLHEADALGGHVLTGNTGSVVSGRVSYVFGLSGPSLTVDTGCSSSLVALHLAAQALRGGECSLALAGGVTVMSEPGVFLEFSRQNGLSPDGRCKSFAGAADGTGWSEGAVTLVLERLSDARRNGHEVLAVIRGSAVNSDGASNGLTAPNGLAQQRVIEDALASAGLRPGDVDAVEGHGTGTVLGDPIEAGALLATYGRDRARPLLLGSLKSNIGHTQAASGVAGLIKMVQALRHGLLPRTLHVDEPSPHVDWESGAVRLLTEPTAWQPAEGPRRAGVSSFGISGTNAHVIIEEAPDAPDIPAPAERPVPWVVSARTPEALRARVDQVLSVVDTVHPVDLAFTLAGRTSFEYRTVVTGDPAAARSEVAAQADARIVFVFPGQGSQWRGMGVDLMQHSPVFAQRMRECAAALRPYVDWDLVEALSDKAMLARVDVVQPALWAMMVSLAALWQSYGVVPDAVVGHSQGEIAAAVVAGGLSLDDAARVVALRSRALIPLAGLGGMAAVPVAPADVTGMIRPWGDRLSIAATNGPASTVVAGDAEAIGEFADSDDRVRRIQVDYASHSAHVERIRDRLAADLAPVDPVSGDIAFYSAVLGERVDTSTLDAEYWYTNLREPVRFDQAVDAAVAAGLSLFVEVSAHPVLTTALADTEAATVGTLRRGEGGLEHFLRSAGQAYCHGAPVDFAPALAGGRHVDLPTYPFQRERFWLSPSRTGERTAGHPLLDAVVELAGRDGLVLTGRVDLQRQPWLADHAVGDTILFPGTGMLELALHAAGLLGEYRVDELTITTPLVLTDAEADIQVAVDNLRVTVHSRRPGEGWTEHATGLLAEPGQPVRPMTWPPDADVADTGDLYERLAAAGYGYGPAFQGVRRAWRRGDETFAEVAVPAEVDGFTLHPALLDAALHPMVLAGGVDRVRLPFAWNDITLHSRAAARLRVRITQLGKDAVAVHATDGQGNPVVTIGKLTLRESTLSTGSLLRPDWAPATTASDDTDVVVEHVLGPDVPNVVREWLVRAQEWVARPADTRLVVVTRTGDLAGAGVRGLIRSAQSEHPGRFALVETDSSDIPAEALRSTEPELVVRDGKLFVPRLVKASGGEKVTLDGTVLITGGTGTLGTLVARHLASNHDVRRLVLVSRSGGTPPGLDCEVDVVACDVSDRSAVAQLLTSIDDLRAVVHTAGVVDDGVLESLTPRQLDRVLRPKVVAATHLDELTRDRDLAAFVLFSSAAGVLGTSGQANYAAANVCLDALAVRRRSHGLPATSLAWGFWDQRTGLTEHLDDTDVHRLARLGLSPLSTEAGLALFDMALGVDEPVLVPLGLDPARLATGDVAPALRSLAPKRPIRRTERRLADVPEPDRPEAALRLVRTEAAAVLGHADPARVRAGRPFRDLGFDSLTAVELRNRLSDVTGLRLPATVVFDHPTPVELADRLVAGLRPDGTPPVLAELDRLEASMAGELTADVREVVLRRLAVLVGAPQPQAADLADASDDELFDIIHNEFGRGLPDGQ</sequence>
<reference evidence="17 18" key="1">
    <citation type="submission" date="2015-07" db="EMBL/GenBank/DDBJ databases">
        <title>Genome sequencing of Kibdelosporangium phytohabitans.</title>
        <authorList>
            <person name="Qin S."/>
            <person name="Xing K."/>
        </authorList>
    </citation>
    <scope>NUCLEOTIDE SEQUENCE [LARGE SCALE GENOMIC DNA]</scope>
    <source>
        <strain evidence="17 18">KLBMP1111</strain>
    </source>
</reference>
<evidence type="ECO:0000313" key="17">
    <source>
        <dbReference type="EMBL" id="ALG09888.1"/>
    </source>
</evidence>
<dbReference type="GO" id="GO:0006633">
    <property type="term" value="P:fatty acid biosynthetic process"/>
    <property type="evidence" value="ECO:0007669"/>
    <property type="project" value="InterPro"/>
</dbReference>
<keyword evidence="2" id="KW-0597">Phosphoprotein</keyword>
<dbReference type="SMART" id="SM00823">
    <property type="entry name" value="PKS_PP"/>
    <property type="match status" value="3"/>
</dbReference>
<dbReference type="Gene3D" id="3.40.366.10">
    <property type="entry name" value="Malonyl-Coenzyme A Acyl Carrier Protein, domain 2"/>
    <property type="match status" value="2"/>
</dbReference>
<dbReference type="InterPro" id="IPR020841">
    <property type="entry name" value="PKS_Beta-ketoAc_synthase_dom"/>
</dbReference>
<dbReference type="PROSITE" id="PS52019">
    <property type="entry name" value="PKS_MFAS_DH"/>
    <property type="match status" value="1"/>
</dbReference>